<name>A0ABR0KEZ3_9EURO</name>
<evidence type="ECO:0000313" key="6">
    <source>
        <dbReference type="EMBL" id="KAK5094750.1"/>
    </source>
</evidence>
<feature type="region of interest" description="Disordered" evidence="2">
    <location>
        <begin position="239"/>
        <end position="304"/>
    </location>
</feature>
<dbReference type="InterPro" id="IPR002889">
    <property type="entry name" value="WSC_carb-bd"/>
</dbReference>
<keyword evidence="3" id="KW-1133">Transmembrane helix</keyword>
<accession>A0ABR0KEZ3</accession>
<feature type="compositionally biased region" description="Low complexity" evidence="2">
    <location>
        <begin position="294"/>
        <end position="304"/>
    </location>
</feature>
<feature type="region of interest" description="Disordered" evidence="2">
    <location>
        <begin position="86"/>
        <end position="109"/>
    </location>
</feature>
<dbReference type="PROSITE" id="PS51212">
    <property type="entry name" value="WSC"/>
    <property type="match status" value="1"/>
</dbReference>
<keyword evidence="7" id="KW-1185">Reference proteome</keyword>
<sequence length="571" mass="59962">MKALLLLAAVVPAFAAGYDSSAHNSTVTVGKTTTRTATTVILVTVKPGPVTSDAVPVCDASGCPLGASSISYPNATETPLETLSLTSSTTSTVTEVRPTPAANSGGEVQSTTRTLEFGALQTLGCYSAPDPLAQDNTDHHQTLESCQSACGNEVWPVMALTDGFTCYCGDTTPTADKRVEDSNCNEPCHGDKQQTCGGMGYWQVFTFDPHGDNQYSKTAPPPTCSTRVVTVYVTATPDSAASSTPKYRNSTSTAYPTGWGPPGSSGTVTHHSSFTSTKTAPTPTKGLTSKTSPSKTVGTSDSTVTSTRAFTPISTSYHGSGSELRRHAFFFILARLLTLSTFAHGQDLQDRFYPYPTPVNGPLPHPTGAPPVVPLVNGMMDPPTGLLLTTSTTTMYTTTVPPLVPPMSWTQWQSFGGHTRETTAHPGSYSTWWSTGTAPATPPASSTGGPGSYTPWWTSVRNVTVLSTVTVTESGINDPSVPTITLNLAPTVTSVINVTSVVNATASTTETKTSTRMISKTMTTPPFNGPAMSSVDLSDANAFNILHGQAAAVMVNMFAGFAMFLYILYIM</sequence>
<keyword evidence="4" id="KW-0732">Signal</keyword>
<feature type="domain" description="WSC" evidence="5">
    <location>
        <begin position="119"/>
        <end position="208"/>
    </location>
</feature>
<dbReference type="PANTHER" id="PTHR45964">
    <property type="entry name" value="WSCD FAMILY MEMBER CG9164"/>
    <property type="match status" value="1"/>
</dbReference>
<protein>
    <submittedName>
        <fullName evidence="6">Protein SLG1</fullName>
    </submittedName>
</protein>
<evidence type="ECO:0000256" key="2">
    <source>
        <dbReference type="SAM" id="MobiDB-lite"/>
    </source>
</evidence>
<evidence type="ECO:0000313" key="7">
    <source>
        <dbReference type="Proteomes" id="UP001345013"/>
    </source>
</evidence>
<dbReference type="EMBL" id="JAVRRG010000032">
    <property type="protein sequence ID" value="KAK5094750.1"/>
    <property type="molecule type" value="Genomic_DNA"/>
</dbReference>
<dbReference type="SMART" id="SM00321">
    <property type="entry name" value="WSC"/>
    <property type="match status" value="1"/>
</dbReference>
<evidence type="ECO:0000256" key="1">
    <source>
        <dbReference type="ARBA" id="ARBA00022737"/>
    </source>
</evidence>
<feature type="compositionally biased region" description="Low complexity" evidence="2">
    <location>
        <begin position="86"/>
        <end position="100"/>
    </location>
</feature>
<keyword evidence="3" id="KW-0812">Transmembrane</keyword>
<evidence type="ECO:0000259" key="5">
    <source>
        <dbReference type="PROSITE" id="PS51212"/>
    </source>
</evidence>
<evidence type="ECO:0000256" key="3">
    <source>
        <dbReference type="SAM" id="Phobius"/>
    </source>
</evidence>
<dbReference type="Pfam" id="PF01822">
    <property type="entry name" value="WSC"/>
    <property type="match status" value="1"/>
</dbReference>
<feature type="compositionally biased region" description="Low complexity" evidence="2">
    <location>
        <begin position="256"/>
        <end position="267"/>
    </location>
</feature>
<feature type="compositionally biased region" description="Polar residues" evidence="2">
    <location>
        <begin position="239"/>
        <end position="255"/>
    </location>
</feature>
<feature type="compositionally biased region" description="Polar residues" evidence="2">
    <location>
        <begin position="268"/>
        <end position="293"/>
    </location>
</feature>
<feature type="signal peptide" evidence="4">
    <location>
        <begin position="1"/>
        <end position="15"/>
    </location>
</feature>
<evidence type="ECO:0000256" key="4">
    <source>
        <dbReference type="SAM" id="SignalP"/>
    </source>
</evidence>
<reference evidence="6 7" key="1">
    <citation type="submission" date="2023-08" db="EMBL/GenBank/DDBJ databases">
        <title>Black Yeasts Isolated from many extreme environments.</title>
        <authorList>
            <person name="Coleine C."/>
            <person name="Stajich J.E."/>
            <person name="Selbmann L."/>
        </authorList>
    </citation>
    <scope>NUCLEOTIDE SEQUENCE [LARGE SCALE GENOMIC DNA]</scope>
    <source>
        <strain evidence="6 7">CCFEE 5885</strain>
    </source>
</reference>
<dbReference type="PANTHER" id="PTHR45964:SF5">
    <property type="entry name" value="WSCD FAMILY MEMBER CG9164"/>
    <property type="match status" value="1"/>
</dbReference>
<dbReference type="Proteomes" id="UP001345013">
    <property type="component" value="Unassembled WGS sequence"/>
</dbReference>
<proteinExistence type="predicted"/>
<comment type="caution">
    <text evidence="6">The sequence shown here is derived from an EMBL/GenBank/DDBJ whole genome shotgun (WGS) entry which is preliminary data.</text>
</comment>
<organism evidence="6 7">
    <name type="scientific">Lithohypha guttulata</name>
    <dbReference type="NCBI Taxonomy" id="1690604"/>
    <lineage>
        <taxon>Eukaryota</taxon>
        <taxon>Fungi</taxon>
        <taxon>Dikarya</taxon>
        <taxon>Ascomycota</taxon>
        <taxon>Pezizomycotina</taxon>
        <taxon>Eurotiomycetes</taxon>
        <taxon>Chaetothyriomycetidae</taxon>
        <taxon>Chaetothyriales</taxon>
        <taxon>Trichomeriaceae</taxon>
        <taxon>Lithohypha</taxon>
    </lineage>
</organism>
<keyword evidence="1" id="KW-0677">Repeat</keyword>
<gene>
    <name evidence="6" type="primary">wsc1_1</name>
    <name evidence="6" type="ORF">LTR24_003450</name>
</gene>
<feature type="chain" id="PRO_5045359109" evidence="4">
    <location>
        <begin position="16"/>
        <end position="571"/>
    </location>
</feature>
<keyword evidence="3" id="KW-0472">Membrane</keyword>
<feature type="transmembrane region" description="Helical" evidence="3">
    <location>
        <begin position="550"/>
        <end position="569"/>
    </location>
</feature>
<dbReference type="InterPro" id="IPR051589">
    <property type="entry name" value="Sialate-O-sulfotransferase"/>
</dbReference>